<dbReference type="InterPro" id="IPR011600">
    <property type="entry name" value="Pept_C14_caspase"/>
</dbReference>
<evidence type="ECO:0000256" key="3">
    <source>
        <dbReference type="SAM" id="MobiDB-lite"/>
    </source>
</evidence>
<reference evidence="6" key="2">
    <citation type="submission" date="2025-05" db="UniProtKB">
        <authorList>
            <consortium name="EnsemblMetazoa"/>
        </authorList>
    </citation>
    <scope>IDENTIFICATION</scope>
    <source>
        <strain evidence="6">Foshan</strain>
    </source>
</reference>
<dbReference type="PROSITE" id="PS50208">
    <property type="entry name" value="CASPASE_P20"/>
    <property type="match status" value="1"/>
</dbReference>
<feature type="region of interest" description="Disordered" evidence="3">
    <location>
        <begin position="13"/>
        <end position="44"/>
    </location>
</feature>
<dbReference type="GeneID" id="109412614"/>
<evidence type="ECO:0000313" key="6">
    <source>
        <dbReference type="EnsemblMetazoa" id="AALFPA23_024690.P36806"/>
    </source>
</evidence>
<dbReference type="Proteomes" id="UP000069940">
    <property type="component" value="Unassembled WGS sequence"/>
</dbReference>
<feature type="domain" description="Caspase family p20" evidence="5">
    <location>
        <begin position="158"/>
        <end position="281"/>
    </location>
</feature>
<dbReference type="Gene3D" id="3.40.50.1460">
    <property type="match status" value="1"/>
</dbReference>
<name>A0ABM2A5M7_AEDAL</name>
<dbReference type="Pfam" id="PF00656">
    <property type="entry name" value="Peptidase_C14"/>
    <property type="match status" value="1"/>
</dbReference>
<feature type="compositionally biased region" description="Low complexity" evidence="3">
    <location>
        <begin position="28"/>
        <end position="40"/>
    </location>
</feature>
<dbReference type="InterPro" id="IPR029030">
    <property type="entry name" value="Caspase-like_dom_sf"/>
</dbReference>
<feature type="domain" description="Caspase family p10" evidence="4">
    <location>
        <begin position="296"/>
        <end position="369"/>
    </location>
</feature>
<reference evidence="7" key="1">
    <citation type="journal article" date="2015" name="Proc. Natl. Acad. Sci. U.S.A.">
        <title>Genome sequence of the Asian Tiger mosquito, Aedes albopictus, reveals insights into its biology, genetics, and evolution.</title>
        <authorList>
            <person name="Chen X.G."/>
            <person name="Jiang X."/>
            <person name="Gu J."/>
            <person name="Xu M."/>
            <person name="Wu Y."/>
            <person name="Deng Y."/>
            <person name="Zhang C."/>
            <person name="Bonizzoni M."/>
            <person name="Dermauw W."/>
            <person name="Vontas J."/>
            <person name="Armbruster P."/>
            <person name="Huang X."/>
            <person name="Yang Y."/>
            <person name="Zhang H."/>
            <person name="He W."/>
            <person name="Peng H."/>
            <person name="Liu Y."/>
            <person name="Wu K."/>
            <person name="Chen J."/>
            <person name="Lirakis M."/>
            <person name="Topalis P."/>
            <person name="Van Leeuwen T."/>
            <person name="Hall A.B."/>
            <person name="Jiang X."/>
            <person name="Thorpe C."/>
            <person name="Mueller R.L."/>
            <person name="Sun C."/>
            <person name="Waterhouse R.M."/>
            <person name="Yan G."/>
            <person name="Tu Z.J."/>
            <person name="Fang X."/>
            <person name="James A.A."/>
        </authorList>
    </citation>
    <scope>NUCLEOTIDE SEQUENCE [LARGE SCALE GENOMIC DNA]</scope>
    <source>
        <strain evidence="7">Foshan</strain>
    </source>
</reference>
<comment type="similarity">
    <text evidence="1 2">Belongs to the peptidase C14A family.</text>
</comment>
<evidence type="ECO:0008006" key="8">
    <source>
        <dbReference type="Google" id="ProtNLM"/>
    </source>
</evidence>
<dbReference type="InterPro" id="IPR002138">
    <property type="entry name" value="Pept_C14_p10"/>
</dbReference>
<evidence type="ECO:0000256" key="1">
    <source>
        <dbReference type="ARBA" id="ARBA00010134"/>
    </source>
</evidence>
<evidence type="ECO:0000259" key="5">
    <source>
        <dbReference type="PROSITE" id="PS50208"/>
    </source>
</evidence>
<dbReference type="SUPFAM" id="SSF52129">
    <property type="entry name" value="Caspase-like"/>
    <property type="match status" value="1"/>
</dbReference>
<dbReference type="InterPro" id="IPR002398">
    <property type="entry name" value="Pept_C14"/>
</dbReference>
<organism evidence="6 7">
    <name type="scientific">Aedes albopictus</name>
    <name type="common">Asian tiger mosquito</name>
    <name type="synonym">Stegomyia albopicta</name>
    <dbReference type="NCBI Taxonomy" id="7160"/>
    <lineage>
        <taxon>Eukaryota</taxon>
        <taxon>Metazoa</taxon>
        <taxon>Ecdysozoa</taxon>
        <taxon>Arthropoda</taxon>
        <taxon>Hexapoda</taxon>
        <taxon>Insecta</taxon>
        <taxon>Pterygota</taxon>
        <taxon>Neoptera</taxon>
        <taxon>Endopterygota</taxon>
        <taxon>Diptera</taxon>
        <taxon>Nematocera</taxon>
        <taxon>Culicoidea</taxon>
        <taxon>Culicidae</taxon>
        <taxon>Culicinae</taxon>
        <taxon>Aedini</taxon>
        <taxon>Aedes</taxon>
        <taxon>Stegomyia</taxon>
    </lineage>
</organism>
<evidence type="ECO:0000259" key="4">
    <source>
        <dbReference type="PROSITE" id="PS50207"/>
    </source>
</evidence>
<dbReference type="SMART" id="SM00115">
    <property type="entry name" value="CASc"/>
    <property type="match status" value="1"/>
</dbReference>
<dbReference type="RefSeq" id="XP_029724432.1">
    <property type="nucleotide sequence ID" value="XM_029868572.2"/>
</dbReference>
<dbReference type="InterPro" id="IPR015917">
    <property type="entry name" value="Pept_C14A"/>
</dbReference>
<evidence type="ECO:0000256" key="2">
    <source>
        <dbReference type="RuleBase" id="RU003971"/>
    </source>
</evidence>
<protein>
    <recommendedName>
        <fullName evidence="8">Caspase</fullName>
    </recommendedName>
</protein>
<dbReference type="EnsemblMetazoa" id="AALFPA23_024690.R36806">
    <property type="protein sequence ID" value="AALFPA23_024690.P36806"/>
    <property type="gene ID" value="AALFPA23_024690"/>
</dbReference>
<dbReference type="PANTHER" id="PTHR10454">
    <property type="entry name" value="CASPASE"/>
    <property type="match status" value="1"/>
</dbReference>
<evidence type="ECO:0000313" key="7">
    <source>
        <dbReference type="Proteomes" id="UP000069940"/>
    </source>
</evidence>
<dbReference type="PROSITE" id="PS50207">
    <property type="entry name" value="CASPASE_P10"/>
    <property type="match status" value="1"/>
</dbReference>
<keyword evidence="7" id="KW-1185">Reference proteome</keyword>
<accession>A0ABM2A5M7</accession>
<dbReference type="PANTHER" id="PTHR10454:SF210">
    <property type="entry name" value="CASPASE-2"/>
    <property type="match status" value="1"/>
</dbReference>
<proteinExistence type="inferred from homology"/>
<dbReference type="PRINTS" id="PR00376">
    <property type="entry name" value="IL1BCENZYME"/>
</dbReference>
<dbReference type="InterPro" id="IPR001309">
    <property type="entry name" value="Pept_C14_p20"/>
</dbReference>
<sequence length="374" mass="42656">MDHKPPKIIKSYISQQTTSSGWPRRHSTTTTETATSSTASRVNKTYEPVYDQTYIRSKSTYRSLRENPSQPFNRNDLSKAEGNLFYSFGNSNANIPSTSSCSNERTREAPVLTRPSSIAVATCSYPVANTSKIRHSRNTSVKGFSSSTSATNCRYDLRKPAYVVIFHHLFKNTKKYRRGSDRDLELIKNFFKKYNAKIDAICEDFTVAKVEEMMGKVRRKNLGSHSCLIIVIMSHGGFNDKIETVDGFYRLDNAIVEPTLNNSTLKDKPKLFFVQACKGDAEMECDLTPTASNKFDILKCFSSYEGTRSYRKVKSGSFFIQALFGLIEKHSDKEIREVMRLVRNEFDEKKIPQAPTETSTLRKHFFFGDLKKTR</sequence>